<comment type="subcellular location">
    <subcellularLocation>
        <location evidence="1">Membrane</location>
    </subcellularLocation>
</comment>
<dbReference type="Gene3D" id="3.90.1310.10">
    <property type="entry name" value="Penicillin-binding protein 2a (Domain 2)"/>
    <property type="match status" value="1"/>
</dbReference>
<proteinExistence type="inferred from homology"/>
<evidence type="ECO:0000256" key="10">
    <source>
        <dbReference type="SAM" id="SignalP"/>
    </source>
</evidence>
<evidence type="ECO:0000259" key="11">
    <source>
        <dbReference type="Pfam" id="PF00905"/>
    </source>
</evidence>
<keyword evidence="14" id="KW-1185">Reference proteome</keyword>
<dbReference type="InterPro" id="IPR005311">
    <property type="entry name" value="PBP_dimer"/>
</dbReference>
<comment type="similarity">
    <text evidence="2">Belongs to the transpeptidase family.</text>
</comment>
<gene>
    <name evidence="13" type="ORF">J2S63_001785</name>
</gene>
<dbReference type="SUPFAM" id="SSF56519">
    <property type="entry name" value="Penicillin binding protein dimerisation domain"/>
    <property type="match status" value="1"/>
</dbReference>
<dbReference type="InterPro" id="IPR012338">
    <property type="entry name" value="Beta-lactam/transpept-like"/>
</dbReference>
<keyword evidence="8 9" id="KW-0046">Antibiotic resistance</keyword>
<keyword evidence="13" id="KW-0132">Cell division</keyword>
<evidence type="ECO:0000256" key="7">
    <source>
        <dbReference type="ARBA" id="ARBA00023136"/>
    </source>
</evidence>
<dbReference type="Proteomes" id="UP001183648">
    <property type="component" value="Unassembled WGS sequence"/>
</dbReference>
<comment type="similarity">
    <text evidence="3 9">Belongs to the class-D beta-lactamase family.</text>
</comment>
<protein>
    <recommendedName>
        <fullName evidence="4 9">Beta-lactamase</fullName>
        <ecNumber evidence="4 9">3.5.2.6</ecNumber>
    </recommendedName>
</protein>
<accession>A0ABU2BUC9</accession>
<feature type="chain" id="PRO_5045371277" description="Beta-lactamase" evidence="10">
    <location>
        <begin position="25"/>
        <end position="624"/>
    </location>
</feature>
<dbReference type="InterPro" id="IPR036138">
    <property type="entry name" value="PBP_dimer_sf"/>
</dbReference>
<evidence type="ECO:0000256" key="2">
    <source>
        <dbReference type="ARBA" id="ARBA00007171"/>
    </source>
</evidence>
<evidence type="ECO:0000256" key="6">
    <source>
        <dbReference type="ARBA" id="ARBA00022801"/>
    </source>
</evidence>
<dbReference type="GO" id="GO:0051301">
    <property type="term" value="P:cell division"/>
    <property type="evidence" value="ECO:0007669"/>
    <property type="project" value="UniProtKB-KW"/>
</dbReference>
<dbReference type="PROSITE" id="PS51257">
    <property type="entry name" value="PROKAR_LIPOPROTEIN"/>
    <property type="match status" value="1"/>
</dbReference>
<dbReference type="Gene3D" id="3.40.710.10">
    <property type="entry name" value="DD-peptidase/beta-lactamase superfamily"/>
    <property type="match status" value="1"/>
</dbReference>
<dbReference type="PANTHER" id="PTHR30627">
    <property type="entry name" value="PEPTIDOGLYCAN D,D-TRANSPEPTIDASE"/>
    <property type="match status" value="1"/>
</dbReference>
<evidence type="ECO:0000256" key="4">
    <source>
        <dbReference type="ARBA" id="ARBA00012865"/>
    </source>
</evidence>
<evidence type="ECO:0000256" key="3">
    <source>
        <dbReference type="ARBA" id="ARBA00007898"/>
    </source>
</evidence>
<organism evidence="13 14">
    <name type="scientific">Nocardioides marmoribigeumensis</name>
    <dbReference type="NCBI Taxonomy" id="433649"/>
    <lineage>
        <taxon>Bacteria</taxon>
        <taxon>Bacillati</taxon>
        <taxon>Actinomycetota</taxon>
        <taxon>Actinomycetes</taxon>
        <taxon>Propionibacteriales</taxon>
        <taxon>Nocardioidaceae</taxon>
        <taxon>Nocardioides</taxon>
    </lineage>
</organism>
<dbReference type="InterPro" id="IPR050515">
    <property type="entry name" value="Beta-lactam/transpept"/>
</dbReference>
<keyword evidence="13" id="KW-0131">Cell cycle</keyword>
<sequence>MSRAARAALPTLAVLALLTGGLTACTDQDAVAKEAADAFAAGLSKGDVAATAGRSAQAAYAELSRPLGDTEPEVRVEQVGDGDDERSVALAWTWDLGPGDSTDLGYTTEVRFTRDGDTWRPTWAPAVVHPDLRDGEQVDVRVLRAERGDILGARGARLVTARPIQTFGLDKSRIEPSQVRSSARAVARFLRVGVPAFVRLAEASGPKAFVEALALRPAHAREVGPAFSDIPGAGVVRGTRHLGITRDFAAPILGRVGPVTAEIVEKSEGRYRAGDQAGLSGLEARYDAQLAGKPGAALLALDADGTERTLAQVEATAGAPLRLTLDAPLQQKAESALATLPRSAGVTALVAVRPSDGAVLAAANGTGNNGLDAATYSRYAPGSTFKVVTTLALLRAGLRPGSTVSCPRTIDVDGKDFENYDDYPAGGYGDIPLATALANSCNTAFVGERDKVDGSALGDAAASLGLGVDHDLGAPAYFGQVPPPEGETELAADTIGQGKVLASPLAMATVAASVAAGTTVVPHLVAGVEPTGSAEPLTPAESRSLRSMMQGVVANGSGRVLAGLGGGVGAKTGTAEYGDPRPDGSLATHAWMIAFRGDLAVAAFVEKGASGSQVAGPVLVDFLS</sequence>
<evidence type="ECO:0000259" key="12">
    <source>
        <dbReference type="Pfam" id="PF03717"/>
    </source>
</evidence>
<dbReference type="SUPFAM" id="SSF56601">
    <property type="entry name" value="beta-lactamase/transpeptidase-like"/>
    <property type="match status" value="1"/>
</dbReference>
<dbReference type="Pfam" id="PF00905">
    <property type="entry name" value="Transpeptidase"/>
    <property type="match status" value="1"/>
</dbReference>
<keyword evidence="7" id="KW-0472">Membrane</keyword>
<dbReference type="PANTHER" id="PTHR30627:SF24">
    <property type="entry name" value="PENICILLIN-BINDING PROTEIN 4B"/>
    <property type="match status" value="1"/>
</dbReference>
<evidence type="ECO:0000256" key="9">
    <source>
        <dbReference type="RuleBase" id="RU361140"/>
    </source>
</evidence>
<dbReference type="RefSeq" id="WP_310301433.1">
    <property type="nucleotide sequence ID" value="NZ_BAAAPS010000008.1"/>
</dbReference>
<dbReference type="InterPro" id="IPR002137">
    <property type="entry name" value="Beta-lactam_class-D_AS"/>
</dbReference>
<dbReference type="Pfam" id="PF03717">
    <property type="entry name" value="PBP_dimer"/>
    <property type="match status" value="1"/>
</dbReference>
<feature type="domain" description="Penicillin-binding protein transpeptidase" evidence="11">
    <location>
        <begin position="348"/>
        <end position="621"/>
    </location>
</feature>
<keyword evidence="5 10" id="KW-0732">Signal</keyword>
<dbReference type="EMBL" id="JAVDYG010000001">
    <property type="protein sequence ID" value="MDR7362232.1"/>
    <property type="molecule type" value="Genomic_DNA"/>
</dbReference>
<dbReference type="PROSITE" id="PS00337">
    <property type="entry name" value="BETA_LACTAMASE_D"/>
    <property type="match status" value="1"/>
</dbReference>
<name>A0ABU2BUC9_9ACTN</name>
<evidence type="ECO:0000313" key="13">
    <source>
        <dbReference type="EMBL" id="MDR7362232.1"/>
    </source>
</evidence>
<feature type="signal peptide" evidence="10">
    <location>
        <begin position="1"/>
        <end position="24"/>
    </location>
</feature>
<feature type="domain" description="Penicillin-binding protein dimerisation" evidence="12">
    <location>
        <begin position="144"/>
        <end position="307"/>
    </location>
</feature>
<keyword evidence="6 9" id="KW-0378">Hydrolase</keyword>
<evidence type="ECO:0000256" key="1">
    <source>
        <dbReference type="ARBA" id="ARBA00004370"/>
    </source>
</evidence>
<comment type="catalytic activity">
    <reaction evidence="9">
        <text>a beta-lactam + H2O = a substituted beta-amino acid</text>
        <dbReference type="Rhea" id="RHEA:20401"/>
        <dbReference type="ChEBI" id="CHEBI:15377"/>
        <dbReference type="ChEBI" id="CHEBI:35627"/>
        <dbReference type="ChEBI" id="CHEBI:140347"/>
        <dbReference type="EC" id="3.5.2.6"/>
    </reaction>
</comment>
<evidence type="ECO:0000256" key="8">
    <source>
        <dbReference type="ARBA" id="ARBA00023251"/>
    </source>
</evidence>
<dbReference type="EC" id="3.5.2.6" evidence="4 9"/>
<evidence type="ECO:0000313" key="14">
    <source>
        <dbReference type="Proteomes" id="UP001183648"/>
    </source>
</evidence>
<dbReference type="InterPro" id="IPR001460">
    <property type="entry name" value="PCN-bd_Tpept"/>
</dbReference>
<evidence type="ECO:0000256" key="5">
    <source>
        <dbReference type="ARBA" id="ARBA00022729"/>
    </source>
</evidence>
<reference evidence="13 14" key="1">
    <citation type="submission" date="2023-07" db="EMBL/GenBank/DDBJ databases">
        <title>Sequencing the genomes of 1000 actinobacteria strains.</title>
        <authorList>
            <person name="Klenk H.-P."/>
        </authorList>
    </citation>
    <scope>NUCLEOTIDE SEQUENCE [LARGE SCALE GENOMIC DNA]</scope>
    <source>
        <strain evidence="13 14">DSM 19426</strain>
    </source>
</reference>
<comment type="caution">
    <text evidence="13">The sequence shown here is derived from an EMBL/GenBank/DDBJ whole genome shotgun (WGS) entry which is preliminary data.</text>
</comment>